<dbReference type="InterPro" id="IPR051318">
    <property type="entry name" value="Fe-S_L-Ser"/>
</dbReference>
<gene>
    <name evidence="15" type="ORF">GCM10010390_59510</name>
</gene>
<evidence type="ECO:0000256" key="2">
    <source>
        <dbReference type="ARBA" id="ARBA00004742"/>
    </source>
</evidence>
<evidence type="ECO:0000259" key="14">
    <source>
        <dbReference type="Pfam" id="PF03313"/>
    </source>
</evidence>
<sequence length="116" mass="11788">MHEENASGGRVVTAPTNGAAGIIPAIPFYALNYTAAGKGADDDSRNDIAERFLLTATAVGSLCKANASISGADVGCQGEVGSASAMAAAGLTERSSVAPHARWRTPPRSRWNTISG</sequence>
<evidence type="ECO:0000256" key="13">
    <source>
        <dbReference type="SAM" id="MobiDB-lite"/>
    </source>
</evidence>
<dbReference type="InterPro" id="IPR005130">
    <property type="entry name" value="Ser_deHydtase-like_asu"/>
</dbReference>
<keyword evidence="10" id="KW-0456">Lyase</keyword>
<proteinExistence type="inferred from homology"/>
<keyword evidence="6" id="KW-0004">4Fe-4S</keyword>
<comment type="catalytic activity">
    <reaction evidence="12">
        <text>L-serine = pyruvate + NH4(+)</text>
        <dbReference type="Rhea" id="RHEA:19169"/>
        <dbReference type="ChEBI" id="CHEBI:15361"/>
        <dbReference type="ChEBI" id="CHEBI:28938"/>
        <dbReference type="ChEBI" id="CHEBI:33384"/>
        <dbReference type="EC" id="4.3.1.17"/>
    </reaction>
</comment>
<dbReference type="PANTHER" id="PTHR30182:SF1">
    <property type="entry name" value="L-SERINE DEHYDRATASE 1"/>
    <property type="match status" value="1"/>
</dbReference>
<comment type="caution">
    <text evidence="15">The sequence shown here is derived from an EMBL/GenBank/DDBJ whole genome shotgun (WGS) entry which is preliminary data.</text>
</comment>
<organism evidence="15 16">
    <name type="scientific">Streptomyces mordarskii</name>
    <dbReference type="NCBI Taxonomy" id="1226758"/>
    <lineage>
        <taxon>Bacteria</taxon>
        <taxon>Bacillati</taxon>
        <taxon>Actinomycetota</taxon>
        <taxon>Actinomycetes</taxon>
        <taxon>Kitasatosporales</taxon>
        <taxon>Streptomycetaceae</taxon>
        <taxon>Streptomyces</taxon>
    </lineage>
</organism>
<evidence type="ECO:0000256" key="1">
    <source>
        <dbReference type="ARBA" id="ARBA00001966"/>
    </source>
</evidence>
<keyword evidence="5" id="KW-0312">Gluconeogenesis</keyword>
<evidence type="ECO:0000256" key="9">
    <source>
        <dbReference type="ARBA" id="ARBA00023014"/>
    </source>
</evidence>
<feature type="domain" description="Serine dehydratase-like alpha subunit" evidence="14">
    <location>
        <begin position="2"/>
        <end position="93"/>
    </location>
</feature>
<protein>
    <recommendedName>
        <fullName evidence="4">L-serine ammonia-lyase</fullName>
        <ecNumber evidence="4">4.3.1.17</ecNumber>
    </recommendedName>
    <alternativeName>
        <fullName evidence="11">L-serine deaminase</fullName>
    </alternativeName>
</protein>
<dbReference type="Pfam" id="PF03313">
    <property type="entry name" value="SDH_alpha"/>
    <property type="match status" value="1"/>
</dbReference>
<evidence type="ECO:0000256" key="10">
    <source>
        <dbReference type="ARBA" id="ARBA00023239"/>
    </source>
</evidence>
<name>A0ABP3NP92_9ACTN</name>
<dbReference type="EC" id="4.3.1.17" evidence="4"/>
<comment type="similarity">
    <text evidence="3">Belongs to the iron-sulfur dependent L-serine dehydratase family.</text>
</comment>
<keyword evidence="7" id="KW-0479">Metal-binding</keyword>
<accession>A0ABP3NP92</accession>
<comment type="cofactor">
    <cofactor evidence="1">
        <name>[4Fe-4S] cluster</name>
        <dbReference type="ChEBI" id="CHEBI:49883"/>
    </cofactor>
</comment>
<dbReference type="Proteomes" id="UP001501576">
    <property type="component" value="Unassembled WGS sequence"/>
</dbReference>
<evidence type="ECO:0000256" key="6">
    <source>
        <dbReference type="ARBA" id="ARBA00022485"/>
    </source>
</evidence>
<keyword evidence="8" id="KW-0408">Iron</keyword>
<comment type="pathway">
    <text evidence="2">Carbohydrate biosynthesis; gluconeogenesis.</text>
</comment>
<evidence type="ECO:0000313" key="16">
    <source>
        <dbReference type="Proteomes" id="UP001501576"/>
    </source>
</evidence>
<evidence type="ECO:0000256" key="3">
    <source>
        <dbReference type="ARBA" id="ARBA00008636"/>
    </source>
</evidence>
<feature type="region of interest" description="Disordered" evidence="13">
    <location>
        <begin position="95"/>
        <end position="116"/>
    </location>
</feature>
<reference evidence="16" key="1">
    <citation type="journal article" date="2019" name="Int. J. Syst. Evol. Microbiol.">
        <title>The Global Catalogue of Microorganisms (GCM) 10K type strain sequencing project: providing services to taxonomists for standard genome sequencing and annotation.</title>
        <authorList>
            <consortium name="The Broad Institute Genomics Platform"/>
            <consortium name="The Broad Institute Genome Sequencing Center for Infectious Disease"/>
            <person name="Wu L."/>
            <person name="Ma J."/>
        </authorList>
    </citation>
    <scope>NUCLEOTIDE SEQUENCE [LARGE SCALE GENOMIC DNA]</scope>
    <source>
        <strain evidence="16">JCM 5052</strain>
    </source>
</reference>
<evidence type="ECO:0000256" key="7">
    <source>
        <dbReference type="ARBA" id="ARBA00022723"/>
    </source>
</evidence>
<dbReference type="PANTHER" id="PTHR30182">
    <property type="entry name" value="L-SERINE DEHYDRATASE"/>
    <property type="match status" value="1"/>
</dbReference>
<evidence type="ECO:0000256" key="12">
    <source>
        <dbReference type="ARBA" id="ARBA00049406"/>
    </source>
</evidence>
<keyword evidence="9" id="KW-0411">Iron-sulfur</keyword>
<keyword evidence="16" id="KW-1185">Reference proteome</keyword>
<dbReference type="EMBL" id="BAAABZ010000058">
    <property type="protein sequence ID" value="GAA0549416.1"/>
    <property type="molecule type" value="Genomic_DNA"/>
</dbReference>
<evidence type="ECO:0000256" key="5">
    <source>
        <dbReference type="ARBA" id="ARBA00022432"/>
    </source>
</evidence>
<evidence type="ECO:0000313" key="15">
    <source>
        <dbReference type="EMBL" id="GAA0549416.1"/>
    </source>
</evidence>
<evidence type="ECO:0000256" key="11">
    <source>
        <dbReference type="ARBA" id="ARBA00041766"/>
    </source>
</evidence>
<evidence type="ECO:0000256" key="4">
    <source>
        <dbReference type="ARBA" id="ARBA00012093"/>
    </source>
</evidence>
<evidence type="ECO:0000256" key="8">
    <source>
        <dbReference type="ARBA" id="ARBA00023004"/>
    </source>
</evidence>